<evidence type="ECO:0000259" key="8">
    <source>
        <dbReference type="Pfam" id="PF20684"/>
    </source>
</evidence>
<reference evidence="10" key="1">
    <citation type="submission" date="2018-12" db="EMBL/GenBank/DDBJ databases">
        <title>The complete genome of Metarhizium rileyi, a key fungal pathogen of Lepidoptera.</title>
        <authorList>
            <person name="Binneck E."/>
            <person name="Lastra C.C.L."/>
            <person name="Sosa-Gomez D.R."/>
        </authorList>
    </citation>
    <scope>NUCLEOTIDE SEQUENCE [LARGE SCALE GENOMIC DNA]</scope>
    <source>
        <strain evidence="10">Cep018-CH2</strain>
    </source>
</reference>
<comment type="similarity">
    <text evidence="5">Belongs to the SAT4 family.</text>
</comment>
<feature type="compositionally biased region" description="Polar residues" evidence="6">
    <location>
        <begin position="283"/>
        <end position="293"/>
    </location>
</feature>
<keyword evidence="2 7" id="KW-0812">Transmembrane</keyword>
<gene>
    <name evidence="9" type="ORF">ED733_008985</name>
</gene>
<evidence type="ECO:0000256" key="3">
    <source>
        <dbReference type="ARBA" id="ARBA00022989"/>
    </source>
</evidence>
<feature type="domain" description="Rhodopsin" evidence="8">
    <location>
        <begin position="11"/>
        <end position="243"/>
    </location>
</feature>
<evidence type="ECO:0000256" key="7">
    <source>
        <dbReference type="SAM" id="Phobius"/>
    </source>
</evidence>
<dbReference type="GO" id="GO:0016020">
    <property type="term" value="C:membrane"/>
    <property type="evidence" value="ECO:0007669"/>
    <property type="project" value="UniProtKB-SubCell"/>
</dbReference>
<keyword evidence="4 7" id="KW-0472">Membrane</keyword>
<feature type="transmembrane region" description="Helical" evidence="7">
    <location>
        <begin position="179"/>
        <end position="199"/>
    </location>
</feature>
<dbReference type="InterPro" id="IPR049326">
    <property type="entry name" value="Rhodopsin_dom_fungi"/>
</dbReference>
<dbReference type="PANTHER" id="PTHR33048">
    <property type="entry name" value="PTH11-LIKE INTEGRAL MEMBRANE PROTEIN (AFU_ORTHOLOGUE AFUA_5G11245)"/>
    <property type="match status" value="1"/>
</dbReference>
<evidence type="ECO:0000256" key="4">
    <source>
        <dbReference type="ARBA" id="ARBA00023136"/>
    </source>
</evidence>
<feature type="region of interest" description="Disordered" evidence="6">
    <location>
        <begin position="283"/>
        <end position="311"/>
    </location>
</feature>
<evidence type="ECO:0000256" key="5">
    <source>
        <dbReference type="ARBA" id="ARBA00038359"/>
    </source>
</evidence>
<dbReference type="EMBL" id="SBHS01000001">
    <property type="protein sequence ID" value="TWU79220.1"/>
    <property type="molecule type" value="Genomic_DNA"/>
</dbReference>
<name>A0A5C6GQJ9_METRR</name>
<feature type="transmembrane region" description="Helical" evidence="7">
    <location>
        <begin position="144"/>
        <end position="167"/>
    </location>
</feature>
<evidence type="ECO:0000313" key="9">
    <source>
        <dbReference type="EMBL" id="TWU79220.1"/>
    </source>
</evidence>
<dbReference type="Proteomes" id="UP000317257">
    <property type="component" value="Unassembled WGS sequence"/>
</dbReference>
<dbReference type="AlphaFoldDB" id="A0A5C6GQJ9"/>
<comment type="subcellular location">
    <subcellularLocation>
        <location evidence="1">Membrane</location>
        <topology evidence="1">Multi-pass membrane protein</topology>
    </subcellularLocation>
</comment>
<proteinExistence type="inferred from homology"/>
<evidence type="ECO:0000256" key="6">
    <source>
        <dbReference type="SAM" id="MobiDB-lite"/>
    </source>
</evidence>
<feature type="transmembrane region" description="Helical" evidence="7">
    <location>
        <begin position="219"/>
        <end position="242"/>
    </location>
</feature>
<evidence type="ECO:0000313" key="10">
    <source>
        <dbReference type="Proteomes" id="UP000317257"/>
    </source>
</evidence>
<dbReference type="InterPro" id="IPR052337">
    <property type="entry name" value="SAT4-like"/>
</dbReference>
<comment type="caution">
    <text evidence="9">The sequence shown here is derived from an EMBL/GenBank/DDBJ whole genome shotgun (WGS) entry which is preliminary data.</text>
</comment>
<evidence type="ECO:0000256" key="2">
    <source>
        <dbReference type="ARBA" id="ARBA00022692"/>
    </source>
</evidence>
<dbReference type="Pfam" id="PF20684">
    <property type="entry name" value="Fung_rhodopsin"/>
    <property type="match status" value="1"/>
</dbReference>
<feature type="compositionally biased region" description="Basic and acidic residues" evidence="6">
    <location>
        <begin position="295"/>
        <end position="311"/>
    </location>
</feature>
<protein>
    <recommendedName>
        <fullName evidence="8">Rhodopsin domain-containing protein</fullName>
    </recommendedName>
</protein>
<feature type="transmembrane region" description="Helical" evidence="7">
    <location>
        <begin position="69"/>
        <end position="90"/>
    </location>
</feature>
<evidence type="ECO:0000256" key="1">
    <source>
        <dbReference type="ARBA" id="ARBA00004141"/>
    </source>
</evidence>
<organism evidence="9 10">
    <name type="scientific">Metarhizium rileyi (strain RCEF 4871)</name>
    <name type="common">Nomuraea rileyi</name>
    <dbReference type="NCBI Taxonomy" id="1649241"/>
    <lineage>
        <taxon>Eukaryota</taxon>
        <taxon>Fungi</taxon>
        <taxon>Dikarya</taxon>
        <taxon>Ascomycota</taxon>
        <taxon>Pezizomycotina</taxon>
        <taxon>Sordariomycetes</taxon>
        <taxon>Hypocreomycetidae</taxon>
        <taxon>Hypocreales</taxon>
        <taxon>Clavicipitaceae</taxon>
        <taxon>Metarhizium</taxon>
    </lineage>
</organism>
<feature type="transmembrane region" description="Helical" evidence="7">
    <location>
        <begin position="97"/>
        <end position="119"/>
    </location>
</feature>
<keyword evidence="3 7" id="KW-1133">Transmembrane helix</keyword>
<feature type="transmembrane region" description="Helical" evidence="7">
    <location>
        <begin position="20"/>
        <end position="40"/>
    </location>
</feature>
<sequence length="417" mass="47414">MRLIFKQLFSYHKALRSDDWVILASIVVGLPCTILNIVGLTHNGLGKDVWTLRPGQVVEFATYFFSQQILYLFLMTSIKISLLCFYLTLFPGRTTRILLWVSVGVVLAFGICSVFVSIFQCTPVRYYWMQYVQQEGGECLNINLLGWINGGVSVAIDVWMIGIPLFQIRKLELHWKKKIGATIMFLTGTFVTVVSILRLQSLLYFFSSDNPTWDLWHTAWWSTLEINVGLICACLPTIRLILVRVWPRVFGSTVNSTSARSKTSGRHSILPRKQQVRIPSTEIQLEDASSLTEATEERWEESAQRPREQYDYSRSHARRLKLHLQQKGIGRQVKLMIPKILRQRQIEYGQKTAADDNEKGNGPIGPAGGVNMADNCEASNMTATLVTQWPIVHRSSFLCLTANSNLVDCPRQHQAKT</sequence>
<dbReference type="PANTHER" id="PTHR33048:SF143">
    <property type="entry name" value="EXTRACELLULAR MEMBRANE PROTEIN CFEM DOMAIN-CONTAINING PROTEIN-RELATED"/>
    <property type="match status" value="1"/>
</dbReference>
<accession>A0A5C6GQJ9</accession>